<keyword evidence="11 12" id="KW-0324">Glycolysis</keyword>
<comment type="catalytic activity">
    <reaction evidence="1 12 15">
        <text>(2R)-3-phosphoglycerate + ATP = (2R)-3-phospho-glyceroyl phosphate + ADP</text>
        <dbReference type="Rhea" id="RHEA:14801"/>
        <dbReference type="ChEBI" id="CHEBI:30616"/>
        <dbReference type="ChEBI" id="CHEBI:57604"/>
        <dbReference type="ChEBI" id="CHEBI:58272"/>
        <dbReference type="ChEBI" id="CHEBI:456216"/>
        <dbReference type="EC" id="2.7.2.3"/>
    </reaction>
</comment>
<evidence type="ECO:0000256" key="11">
    <source>
        <dbReference type="ARBA" id="ARBA00023152"/>
    </source>
</evidence>
<accession>W9GK89</accession>
<evidence type="ECO:0000256" key="9">
    <source>
        <dbReference type="ARBA" id="ARBA00022777"/>
    </source>
</evidence>
<comment type="pathway">
    <text evidence="2 12">Carbohydrate degradation; glycolysis; pyruvate from D-glyceraldehyde 3-phosphate: step 2/5.</text>
</comment>
<keyword evidence="7 12" id="KW-0808">Transferase</keyword>
<dbReference type="InterPro" id="IPR001576">
    <property type="entry name" value="Phosphoglycerate_kinase"/>
</dbReference>
<reference evidence="17" key="1">
    <citation type="submission" date="2013-08" db="EMBL/GenBank/DDBJ databases">
        <title>Intrasporangium oryzae NRRL B-24470.</title>
        <authorList>
            <person name="Liu H."/>
            <person name="Wang G."/>
        </authorList>
    </citation>
    <scope>NUCLEOTIDE SEQUENCE [LARGE SCALE GENOMIC DNA]</scope>
    <source>
        <strain evidence="17">Q5-1</strain>
    </source>
</reference>
<protein>
    <recommendedName>
        <fullName evidence="6 12">Phosphoglycerate kinase</fullName>
        <ecNumber evidence="5 12">2.7.2.3</ecNumber>
    </recommendedName>
</protein>
<evidence type="ECO:0000256" key="6">
    <source>
        <dbReference type="ARBA" id="ARBA00016471"/>
    </source>
</evidence>
<keyword evidence="10 12" id="KW-0067">ATP-binding</keyword>
<dbReference type="OrthoDB" id="9808460at2"/>
<dbReference type="AlphaFoldDB" id="W9GK89"/>
<evidence type="ECO:0000256" key="4">
    <source>
        <dbReference type="ARBA" id="ARBA00011245"/>
    </source>
</evidence>
<dbReference type="FunFam" id="3.40.50.1260:FF:000006">
    <property type="entry name" value="Phosphoglycerate kinase"/>
    <property type="match status" value="1"/>
</dbReference>
<evidence type="ECO:0000313" key="17">
    <source>
        <dbReference type="Proteomes" id="UP000019494"/>
    </source>
</evidence>
<dbReference type="GO" id="GO:0005829">
    <property type="term" value="C:cytosol"/>
    <property type="evidence" value="ECO:0007669"/>
    <property type="project" value="TreeGrafter"/>
</dbReference>
<dbReference type="PANTHER" id="PTHR11406:SF23">
    <property type="entry name" value="PHOSPHOGLYCERATE KINASE 1, CHLOROPLASTIC-RELATED"/>
    <property type="match status" value="1"/>
</dbReference>
<feature type="binding site" evidence="12">
    <location>
        <position position="35"/>
    </location>
    <ligand>
        <name>substrate</name>
    </ligand>
</feature>
<feature type="binding site" evidence="13">
    <location>
        <position position="35"/>
    </location>
    <ligand>
        <name>(2R)-3-phosphoglycerate</name>
        <dbReference type="ChEBI" id="CHEBI:58272"/>
    </ligand>
</feature>
<dbReference type="UniPathway" id="UPA00109">
    <property type="reaction ID" value="UER00185"/>
</dbReference>
<comment type="subcellular location">
    <subcellularLocation>
        <location evidence="12">Cytoplasm</location>
    </subcellularLocation>
</comment>
<dbReference type="PIRSF" id="PIRSF000724">
    <property type="entry name" value="Pgk"/>
    <property type="match status" value="1"/>
</dbReference>
<dbReference type="InterPro" id="IPR015911">
    <property type="entry name" value="Phosphoglycerate_kinase_CS"/>
</dbReference>
<dbReference type="EC" id="2.7.2.3" evidence="5 12"/>
<dbReference type="GO" id="GO:0006094">
    <property type="term" value="P:gluconeogenesis"/>
    <property type="evidence" value="ECO:0007669"/>
    <property type="project" value="TreeGrafter"/>
</dbReference>
<evidence type="ECO:0000256" key="5">
    <source>
        <dbReference type="ARBA" id="ARBA00013061"/>
    </source>
</evidence>
<evidence type="ECO:0000256" key="12">
    <source>
        <dbReference type="HAMAP-Rule" id="MF_00145"/>
    </source>
</evidence>
<evidence type="ECO:0000256" key="7">
    <source>
        <dbReference type="ARBA" id="ARBA00022679"/>
    </source>
</evidence>
<dbReference type="Gene3D" id="3.40.50.1260">
    <property type="entry name" value="Phosphoglycerate kinase, N-terminal domain"/>
    <property type="match status" value="2"/>
</dbReference>
<dbReference type="GO" id="GO:0005524">
    <property type="term" value="F:ATP binding"/>
    <property type="evidence" value="ECO:0007669"/>
    <property type="project" value="UniProtKB-KW"/>
</dbReference>
<keyword evidence="9 12" id="KW-0418">Kinase</keyword>
<name>W9GK89_9MICO</name>
<dbReference type="SUPFAM" id="SSF53748">
    <property type="entry name" value="Phosphoglycerate kinase"/>
    <property type="match status" value="1"/>
</dbReference>
<keyword evidence="8 12" id="KW-0547">Nucleotide-binding</keyword>
<feature type="binding site" evidence="12">
    <location>
        <position position="154"/>
    </location>
    <ligand>
        <name>substrate</name>
    </ligand>
</feature>
<dbReference type="PROSITE" id="PS00111">
    <property type="entry name" value="PGLYCERATE_KINASE"/>
    <property type="match status" value="1"/>
</dbReference>
<dbReference type="InterPro" id="IPR036043">
    <property type="entry name" value="Phosphoglycerate_kinase_sf"/>
</dbReference>
<comment type="similarity">
    <text evidence="3 12 15">Belongs to the phosphoglycerate kinase family.</text>
</comment>
<feature type="binding site" evidence="12 13">
    <location>
        <begin position="58"/>
        <end position="61"/>
    </location>
    <ligand>
        <name>substrate</name>
    </ligand>
</feature>
<feature type="binding site" evidence="12">
    <location>
        <position position="117"/>
    </location>
    <ligand>
        <name>substrate</name>
    </ligand>
</feature>
<evidence type="ECO:0000256" key="8">
    <source>
        <dbReference type="ARBA" id="ARBA00022741"/>
    </source>
</evidence>
<feature type="binding site" evidence="13">
    <location>
        <position position="154"/>
    </location>
    <ligand>
        <name>(2R)-3-phosphoglycerate</name>
        <dbReference type="ChEBI" id="CHEBI:58272"/>
    </ligand>
</feature>
<dbReference type="HAMAP" id="MF_00145">
    <property type="entry name" value="Phosphoglyc_kinase"/>
    <property type="match status" value="1"/>
</dbReference>
<dbReference type="PRINTS" id="PR00477">
    <property type="entry name" value="PHGLYCKINASE"/>
</dbReference>
<evidence type="ECO:0000256" key="15">
    <source>
        <dbReference type="RuleBase" id="RU000532"/>
    </source>
</evidence>
<dbReference type="CDD" id="cd00318">
    <property type="entry name" value="Phosphoglycerate_kinase"/>
    <property type="match status" value="1"/>
</dbReference>
<dbReference type="PATRIC" id="fig|584657.3.peg.2583"/>
<feature type="binding site" evidence="12 14">
    <location>
        <begin position="355"/>
        <end position="358"/>
    </location>
    <ligand>
        <name>ATP</name>
        <dbReference type="ChEBI" id="CHEBI:30616"/>
    </ligand>
</feature>
<dbReference type="GO" id="GO:0004618">
    <property type="term" value="F:phosphoglycerate kinase activity"/>
    <property type="evidence" value="ECO:0007669"/>
    <property type="project" value="UniProtKB-UniRule"/>
</dbReference>
<dbReference type="PANTHER" id="PTHR11406">
    <property type="entry name" value="PHOSPHOGLYCERATE KINASE"/>
    <property type="match status" value="1"/>
</dbReference>
<evidence type="ECO:0000256" key="2">
    <source>
        <dbReference type="ARBA" id="ARBA00004838"/>
    </source>
</evidence>
<evidence type="ECO:0000256" key="1">
    <source>
        <dbReference type="ARBA" id="ARBA00000642"/>
    </source>
</evidence>
<dbReference type="Pfam" id="PF00162">
    <property type="entry name" value="PGK"/>
    <property type="match status" value="1"/>
</dbReference>
<dbReference type="GO" id="GO:0043531">
    <property type="term" value="F:ADP binding"/>
    <property type="evidence" value="ECO:0007669"/>
    <property type="project" value="TreeGrafter"/>
</dbReference>
<dbReference type="InterPro" id="IPR015824">
    <property type="entry name" value="Phosphoglycerate_kinase_N"/>
</dbReference>
<feature type="binding site" evidence="12 14">
    <location>
        <position position="326"/>
    </location>
    <ligand>
        <name>ATP</name>
        <dbReference type="ChEBI" id="CHEBI:30616"/>
    </ligand>
</feature>
<dbReference type="EMBL" id="AWQS01000106">
    <property type="protein sequence ID" value="EWT05527.1"/>
    <property type="molecule type" value="Genomic_DNA"/>
</dbReference>
<comment type="caution">
    <text evidence="16">The sequence shown here is derived from an EMBL/GenBank/DDBJ whole genome shotgun (WGS) entry which is preliminary data.</text>
</comment>
<proteinExistence type="inferred from homology"/>
<evidence type="ECO:0000313" key="16">
    <source>
        <dbReference type="EMBL" id="EWT05527.1"/>
    </source>
</evidence>
<dbReference type="GO" id="GO:0006096">
    <property type="term" value="P:glycolytic process"/>
    <property type="evidence" value="ECO:0007669"/>
    <property type="project" value="UniProtKB-UniRule"/>
</dbReference>
<keyword evidence="17" id="KW-1185">Reference proteome</keyword>
<feature type="binding site" evidence="12 13">
    <location>
        <begin position="20"/>
        <end position="22"/>
    </location>
    <ligand>
        <name>substrate</name>
    </ligand>
</feature>
<evidence type="ECO:0000256" key="14">
    <source>
        <dbReference type="PIRSR" id="PIRSR000724-2"/>
    </source>
</evidence>
<evidence type="ECO:0000256" key="13">
    <source>
        <dbReference type="PIRSR" id="PIRSR000724-1"/>
    </source>
</evidence>
<sequence length="402" mass="41983">MKTIADLGDLRGQRVLVRSDLNVPLDGTTITDDGRIRASAPTILMLSEMGARVIVCAHLGRPKGKPDPAYSLAPVAKRLGQVLQKPVVFADDTVGPAARAAVDAMPEGGVVLLENLRFNPGETAKTDEERAEFAGQLASLADVFVSDGFGVVHREQASVYDVAKLLPHATGGLVEAEVNVLRRLTADPDRPYAVVLGGAKVSDKLGVIGNLLGTADRLLIGGGMVFTFLKAKGLEVGKSLLEQDQVDTVRGYLEEANAKGVEIVLPVDIVVADAFSADAHHEVVPVDRIPPDQMGLDIGPDSAKLFAEQLADCRTVFWNGPMGAFEMAPFAAGTKAIAQALADVTATGALTVVGGGDSAAAVRQLGFADTDFGHISTGGGASLEYLEGKRLPGLQVLEDGYA</sequence>
<feature type="binding site" evidence="13">
    <location>
        <position position="117"/>
    </location>
    <ligand>
        <name>(2R)-3-phosphoglycerate</name>
        <dbReference type="ChEBI" id="CHEBI:58272"/>
    </ligand>
</feature>
<comment type="subunit">
    <text evidence="4 12">Monomer.</text>
</comment>
<organism evidence="16 17">
    <name type="scientific">Intrasporangium chromatireducens Q5-1</name>
    <dbReference type="NCBI Taxonomy" id="584657"/>
    <lineage>
        <taxon>Bacteria</taxon>
        <taxon>Bacillati</taxon>
        <taxon>Actinomycetota</taxon>
        <taxon>Actinomycetes</taxon>
        <taxon>Micrococcales</taxon>
        <taxon>Intrasporangiaceae</taxon>
        <taxon>Intrasporangium</taxon>
    </lineage>
</organism>
<gene>
    <name evidence="12 16" type="primary">pgk</name>
    <name evidence="16" type="ORF">N864_03920</name>
</gene>
<evidence type="ECO:0000256" key="10">
    <source>
        <dbReference type="ARBA" id="ARBA00022840"/>
    </source>
</evidence>
<dbReference type="Proteomes" id="UP000019494">
    <property type="component" value="Unassembled WGS sequence"/>
</dbReference>
<keyword evidence="12" id="KW-0963">Cytoplasm</keyword>
<dbReference type="RefSeq" id="WP_034717383.1">
    <property type="nucleotide sequence ID" value="NZ_AWQS01000106.1"/>
</dbReference>
<evidence type="ECO:0000256" key="3">
    <source>
        <dbReference type="ARBA" id="ARBA00008982"/>
    </source>
</evidence>
<feature type="binding site" evidence="12 14">
    <location>
        <position position="204"/>
    </location>
    <ligand>
        <name>ATP</name>
        <dbReference type="ChEBI" id="CHEBI:30616"/>
    </ligand>
</feature>
<feature type="binding site" evidence="12">
    <location>
        <position position="295"/>
    </location>
    <ligand>
        <name>ATP</name>
        <dbReference type="ChEBI" id="CHEBI:30616"/>
    </ligand>
</feature>
<dbReference type="FunFam" id="3.40.50.1260:FF:000003">
    <property type="entry name" value="Phosphoglycerate kinase"/>
    <property type="match status" value="1"/>
</dbReference>